<evidence type="ECO:0000256" key="3">
    <source>
        <dbReference type="SAM" id="SignalP"/>
    </source>
</evidence>
<feature type="transmembrane region" description="Helical" evidence="2">
    <location>
        <begin position="183"/>
        <end position="205"/>
    </location>
</feature>
<feature type="signal peptide" evidence="3">
    <location>
        <begin position="1"/>
        <end position="28"/>
    </location>
</feature>
<gene>
    <name evidence="4" type="ORF">CSUI_000227</name>
</gene>
<sequence>MRYPVVKVTALLATVWLMLSQCSAPVIAGLDLGADEPVPENALQAGLAPGRFTEGDSQGTTWTTGSEERPNSGGGRKRGSPTMRGGKFSRLVLLSRPSALAPKFLVGVTLVAAAILTLGQLGSSLWKCLGLVGASKKTSGLTPRSLQGEDKEDLEACLLNELNSKYSVDDLTKRLKNMTPSQIAVATAFVALTVVLLGVLGATLMSNHGLADGGASSKLQGEASPTPGVRRLSGPFDVECVSKGLCIARELQTEEIPENKLVGQGKEKALFIYVPKKYAELLRKYPKVLDGWAEQIEEDPECAIPNHHTLKMLRAVIPDTQDTATEVQAGTTPVTTNARATPMETEKPRVTPSVKVMNGTVVGSRYIGGEVQVSCPTAYWCFARDPSTQETKDIRLMGNGTNRQVFFYLPEHVRRLLINRRDVLDKWAKQIENRSESSTQDSWTEYLLPQTVWPPNATTPDTLSTVPVSAFAPNTSTILTSAGASQASPTLPASGAVTLTPLTTQASGNTSQASSTAQASSSATQAPSATPALASTSLTSTAIQASTEAVGTWSTAENSTTVPVTSSTVQSPTTSSNTSSTIQFSPAITDMSATQSPSTISDGSSATQNSTVTDMSSASQSSTTVADTPSTSQASTDSLNSSSTNSTETVPRRL</sequence>
<dbReference type="RefSeq" id="XP_067927564.1">
    <property type="nucleotide sequence ID" value="XM_068060461.1"/>
</dbReference>
<dbReference type="VEuPathDB" id="ToxoDB:CSUI_000227"/>
<dbReference type="EMBL" id="MIGC01000101">
    <property type="protein sequence ID" value="PHJ25918.1"/>
    <property type="molecule type" value="Genomic_DNA"/>
</dbReference>
<feature type="compositionally biased region" description="Low complexity" evidence="1">
    <location>
        <begin position="630"/>
        <end position="654"/>
    </location>
</feature>
<evidence type="ECO:0008006" key="6">
    <source>
        <dbReference type="Google" id="ProtNLM"/>
    </source>
</evidence>
<feature type="compositionally biased region" description="Polar residues" evidence="1">
    <location>
        <begin position="55"/>
        <end position="65"/>
    </location>
</feature>
<feature type="compositionally biased region" description="Low complexity" evidence="1">
    <location>
        <begin position="558"/>
        <end position="581"/>
    </location>
</feature>
<dbReference type="AlphaFoldDB" id="A0A2C6LGE8"/>
<name>A0A2C6LGE8_9APIC</name>
<evidence type="ECO:0000256" key="2">
    <source>
        <dbReference type="SAM" id="Phobius"/>
    </source>
</evidence>
<feature type="region of interest" description="Disordered" evidence="1">
    <location>
        <begin position="505"/>
        <end position="532"/>
    </location>
</feature>
<evidence type="ECO:0000313" key="5">
    <source>
        <dbReference type="Proteomes" id="UP000221165"/>
    </source>
</evidence>
<evidence type="ECO:0000313" key="4">
    <source>
        <dbReference type="EMBL" id="PHJ25918.1"/>
    </source>
</evidence>
<keyword evidence="3" id="KW-0732">Signal</keyword>
<feature type="chain" id="PRO_5012745004" description="Transmembrane protein" evidence="3">
    <location>
        <begin position="29"/>
        <end position="654"/>
    </location>
</feature>
<feature type="region of interest" description="Disordered" evidence="1">
    <location>
        <begin position="46"/>
        <end position="84"/>
    </location>
</feature>
<evidence type="ECO:0000256" key="1">
    <source>
        <dbReference type="SAM" id="MobiDB-lite"/>
    </source>
</evidence>
<keyword evidence="5" id="KW-1185">Reference proteome</keyword>
<organism evidence="4 5">
    <name type="scientific">Cystoisospora suis</name>
    <dbReference type="NCBI Taxonomy" id="483139"/>
    <lineage>
        <taxon>Eukaryota</taxon>
        <taxon>Sar</taxon>
        <taxon>Alveolata</taxon>
        <taxon>Apicomplexa</taxon>
        <taxon>Conoidasida</taxon>
        <taxon>Coccidia</taxon>
        <taxon>Eucoccidiorida</taxon>
        <taxon>Eimeriorina</taxon>
        <taxon>Sarcocystidae</taxon>
        <taxon>Cystoisospora</taxon>
    </lineage>
</organism>
<feature type="compositionally biased region" description="Polar residues" evidence="1">
    <location>
        <begin position="582"/>
        <end position="629"/>
    </location>
</feature>
<feature type="transmembrane region" description="Helical" evidence="2">
    <location>
        <begin position="104"/>
        <end position="126"/>
    </location>
</feature>
<dbReference type="GeneID" id="94423672"/>
<feature type="region of interest" description="Disordered" evidence="1">
    <location>
        <begin position="552"/>
        <end position="654"/>
    </location>
</feature>
<reference evidence="4 5" key="1">
    <citation type="journal article" date="2017" name="Int. J. Parasitol.">
        <title>The genome of the protozoan parasite Cystoisospora suis and a reverse vaccinology approach to identify vaccine candidates.</title>
        <authorList>
            <person name="Palmieri N."/>
            <person name="Shrestha A."/>
            <person name="Ruttkowski B."/>
            <person name="Beck T."/>
            <person name="Vogl C."/>
            <person name="Tomley F."/>
            <person name="Blake D.P."/>
            <person name="Joachim A."/>
        </authorList>
    </citation>
    <scope>NUCLEOTIDE SEQUENCE [LARGE SCALE GENOMIC DNA]</scope>
    <source>
        <strain evidence="4 5">Wien I</strain>
    </source>
</reference>
<keyword evidence="2" id="KW-0812">Transmembrane</keyword>
<proteinExistence type="predicted"/>
<comment type="caution">
    <text evidence="4">The sequence shown here is derived from an EMBL/GenBank/DDBJ whole genome shotgun (WGS) entry which is preliminary data.</text>
</comment>
<dbReference type="Proteomes" id="UP000221165">
    <property type="component" value="Unassembled WGS sequence"/>
</dbReference>
<keyword evidence="2" id="KW-1133">Transmembrane helix</keyword>
<protein>
    <recommendedName>
        <fullName evidence="6">Transmembrane protein</fullName>
    </recommendedName>
</protein>
<keyword evidence="2" id="KW-0472">Membrane</keyword>
<accession>A0A2C6LGE8</accession>